<evidence type="ECO:0000313" key="2">
    <source>
        <dbReference type="EMBL" id="KAK1699751.1"/>
    </source>
</evidence>
<protein>
    <submittedName>
        <fullName evidence="2">Uncharacterized protein</fullName>
    </submittedName>
</protein>
<dbReference type="RefSeq" id="XP_060435508.1">
    <property type="nucleotide sequence ID" value="XM_060571631.1"/>
</dbReference>
<gene>
    <name evidence="2" type="ORF">BDP55DRAFT_626448</name>
</gene>
<accession>A0AAJ0F3T0</accession>
<proteinExistence type="predicted"/>
<sequence>MVLHRREMQLDDAMPLQYQQSPSAIPLTPTSTLHLSLDNPRFRNHIGSGPHAGDGPPNIPYLSYPSARASHWSPAAGASWPHSQGPEPGPGNRPERPAPCKGPRLSTTATRCFQFLLARQDAVLCLRSKSTILFLAHHGAHMDFMRLIV</sequence>
<evidence type="ECO:0000313" key="3">
    <source>
        <dbReference type="Proteomes" id="UP001224890"/>
    </source>
</evidence>
<organism evidence="2 3">
    <name type="scientific">Colletotrichum godetiae</name>
    <dbReference type="NCBI Taxonomy" id="1209918"/>
    <lineage>
        <taxon>Eukaryota</taxon>
        <taxon>Fungi</taxon>
        <taxon>Dikarya</taxon>
        <taxon>Ascomycota</taxon>
        <taxon>Pezizomycotina</taxon>
        <taxon>Sordariomycetes</taxon>
        <taxon>Hypocreomycetidae</taxon>
        <taxon>Glomerellales</taxon>
        <taxon>Glomerellaceae</taxon>
        <taxon>Colletotrichum</taxon>
        <taxon>Colletotrichum acutatum species complex</taxon>
    </lineage>
</organism>
<keyword evidence="3" id="KW-1185">Reference proteome</keyword>
<reference evidence="2" key="1">
    <citation type="submission" date="2021-06" db="EMBL/GenBank/DDBJ databases">
        <title>Comparative genomics, transcriptomics and evolutionary studies reveal genomic signatures of adaptation to plant cell wall in hemibiotrophic fungi.</title>
        <authorList>
            <consortium name="DOE Joint Genome Institute"/>
            <person name="Baroncelli R."/>
            <person name="Diaz J.F."/>
            <person name="Benocci T."/>
            <person name="Peng M."/>
            <person name="Battaglia E."/>
            <person name="Haridas S."/>
            <person name="Andreopoulos W."/>
            <person name="Labutti K."/>
            <person name="Pangilinan J."/>
            <person name="Floch G.L."/>
            <person name="Makela M.R."/>
            <person name="Henrissat B."/>
            <person name="Grigoriev I.V."/>
            <person name="Crouch J.A."/>
            <person name="De Vries R.P."/>
            <person name="Sukno S.A."/>
            <person name="Thon M.R."/>
        </authorList>
    </citation>
    <scope>NUCLEOTIDE SEQUENCE</scope>
    <source>
        <strain evidence="2">CBS 193.32</strain>
    </source>
</reference>
<dbReference type="Proteomes" id="UP001224890">
    <property type="component" value="Unassembled WGS sequence"/>
</dbReference>
<dbReference type="AlphaFoldDB" id="A0AAJ0F3T0"/>
<feature type="region of interest" description="Disordered" evidence="1">
    <location>
        <begin position="39"/>
        <end position="103"/>
    </location>
</feature>
<name>A0AAJ0F3T0_9PEZI</name>
<dbReference type="GeneID" id="85456157"/>
<dbReference type="EMBL" id="JAHMHR010000003">
    <property type="protein sequence ID" value="KAK1699751.1"/>
    <property type="molecule type" value="Genomic_DNA"/>
</dbReference>
<comment type="caution">
    <text evidence="2">The sequence shown here is derived from an EMBL/GenBank/DDBJ whole genome shotgun (WGS) entry which is preliminary data.</text>
</comment>
<evidence type="ECO:0000256" key="1">
    <source>
        <dbReference type="SAM" id="MobiDB-lite"/>
    </source>
</evidence>